<dbReference type="PANTHER" id="PTHR30532">
    <property type="entry name" value="IRON III DICITRATE-BINDING PERIPLASMIC PROTEIN"/>
    <property type="match status" value="1"/>
</dbReference>
<keyword evidence="3" id="KW-0813">Transport</keyword>
<dbReference type="SUPFAM" id="SSF53807">
    <property type="entry name" value="Helical backbone' metal receptor"/>
    <property type="match status" value="1"/>
</dbReference>
<dbReference type="AlphaFoldDB" id="A0A917RW17"/>
<evidence type="ECO:0000313" key="8">
    <source>
        <dbReference type="Proteomes" id="UP000638263"/>
    </source>
</evidence>
<dbReference type="Proteomes" id="UP000638263">
    <property type="component" value="Unassembled WGS sequence"/>
</dbReference>
<dbReference type="Gene3D" id="3.40.50.1980">
    <property type="entry name" value="Nitrogenase molybdenum iron protein domain"/>
    <property type="match status" value="2"/>
</dbReference>
<dbReference type="PROSITE" id="PS50983">
    <property type="entry name" value="FE_B12_PBP"/>
    <property type="match status" value="1"/>
</dbReference>
<dbReference type="GO" id="GO:0030288">
    <property type="term" value="C:outer membrane-bounded periplasmic space"/>
    <property type="evidence" value="ECO:0007669"/>
    <property type="project" value="TreeGrafter"/>
</dbReference>
<reference evidence="7" key="2">
    <citation type="submission" date="2020-09" db="EMBL/GenBank/DDBJ databases">
        <authorList>
            <person name="Sun Q."/>
            <person name="Zhou Y."/>
        </authorList>
    </citation>
    <scope>NUCLEOTIDE SEQUENCE</scope>
    <source>
        <strain evidence="7">CGMCC 4.3508</strain>
    </source>
</reference>
<feature type="region of interest" description="Disordered" evidence="5">
    <location>
        <begin position="73"/>
        <end position="100"/>
    </location>
</feature>
<dbReference type="Pfam" id="PF01497">
    <property type="entry name" value="Peripla_BP_2"/>
    <property type="match status" value="1"/>
</dbReference>
<name>A0A917RW17_9NOCA</name>
<dbReference type="RefSeq" id="WP_082681064.1">
    <property type="nucleotide sequence ID" value="NZ_BMMH01000017.1"/>
</dbReference>
<proteinExistence type="inferred from homology"/>
<dbReference type="PANTHER" id="PTHR30532:SF25">
    <property type="entry name" value="IRON(III) DICITRATE-BINDING PERIPLASMIC PROTEIN"/>
    <property type="match status" value="1"/>
</dbReference>
<keyword evidence="8" id="KW-1185">Reference proteome</keyword>
<accession>A0A917RW17</accession>
<comment type="caution">
    <text evidence="7">The sequence shown here is derived from an EMBL/GenBank/DDBJ whole genome shotgun (WGS) entry which is preliminary data.</text>
</comment>
<feature type="region of interest" description="Disordered" evidence="5">
    <location>
        <begin position="269"/>
        <end position="288"/>
    </location>
</feature>
<comment type="similarity">
    <text evidence="2">Belongs to the bacterial solute-binding protein 8 family.</text>
</comment>
<keyword evidence="4" id="KW-0732">Signal</keyword>
<evidence type="ECO:0000256" key="4">
    <source>
        <dbReference type="ARBA" id="ARBA00022729"/>
    </source>
</evidence>
<comment type="subcellular location">
    <subcellularLocation>
        <location evidence="1">Cell envelope</location>
    </subcellularLocation>
</comment>
<evidence type="ECO:0000313" key="7">
    <source>
        <dbReference type="EMBL" id="GGL35184.1"/>
    </source>
</evidence>
<evidence type="ECO:0000256" key="1">
    <source>
        <dbReference type="ARBA" id="ARBA00004196"/>
    </source>
</evidence>
<evidence type="ECO:0000256" key="3">
    <source>
        <dbReference type="ARBA" id="ARBA00022448"/>
    </source>
</evidence>
<evidence type="ECO:0000256" key="2">
    <source>
        <dbReference type="ARBA" id="ARBA00008814"/>
    </source>
</evidence>
<sequence>MPVSPAVHTPAARDPRISVRTGRIGRLLGAVLACTALAVSACASHPDDSASIIRTTTKIAGAGVVGTERDTTQACSLPTAPDPSEGPTRTIRHASGESRVPADPQRIVVLGTSALDAACAVGMWERVVGATTVAGPAAQPGYLGYGVLEVPGVGPAGDPDPALIAQLGPDLIIGEVPTGRAGYDALSDIAPTVLVGDQPDWEKQFTAIAGALGRHGAGEAALAAYHAEAAATGATLNARFVQASIVRFTPDGSEYLGTETFAAQILADTGAERPTAQRETSGPIDESDPVAAEGDLIYVMFAGPDGQEHGESVMRSDPWEKLGAVGDNRTFLVDDALWHTTGLTSARAVLTDIRDTLNAYVMD</sequence>
<dbReference type="EMBL" id="BMMH01000017">
    <property type="protein sequence ID" value="GGL35184.1"/>
    <property type="molecule type" value="Genomic_DNA"/>
</dbReference>
<evidence type="ECO:0000256" key="5">
    <source>
        <dbReference type="SAM" id="MobiDB-lite"/>
    </source>
</evidence>
<feature type="domain" description="Fe/B12 periplasmic-binding" evidence="6">
    <location>
        <begin position="106"/>
        <end position="361"/>
    </location>
</feature>
<evidence type="ECO:0000259" key="6">
    <source>
        <dbReference type="PROSITE" id="PS50983"/>
    </source>
</evidence>
<organism evidence="7 8">
    <name type="scientific">Nocardia jinanensis</name>
    <dbReference type="NCBI Taxonomy" id="382504"/>
    <lineage>
        <taxon>Bacteria</taxon>
        <taxon>Bacillati</taxon>
        <taxon>Actinomycetota</taxon>
        <taxon>Actinomycetes</taxon>
        <taxon>Mycobacteriales</taxon>
        <taxon>Nocardiaceae</taxon>
        <taxon>Nocardia</taxon>
    </lineage>
</organism>
<reference evidence="7" key="1">
    <citation type="journal article" date="2014" name="Int. J. Syst. Evol. Microbiol.">
        <title>Complete genome sequence of Corynebacterium casei LMG S-19264T (=DSM 44701T), isolated from a smear-ripened cheese.</title>
        <authorList>
            <consortium name="US DOE Joint Genome Institute (JGI-PGF)"/>
            <person name="Walter F."/>
            <person name="Albersmeier A."/>
            <person name="Kalinowski J."/>
            <person name="Ruckert C."/>
        </authorList>
    </citation>
    <scope>NUCLEOTIDE SEQUENCE</scope>
    <source>
        <strain evidence="7">CGMCC 4.3508</strain>
    </source>
</reference>
<dbReference type="InterPro" id="IPR002491">
    <property type="entry name" value="ABC_transptr_periplasmic_BD"/>
</dbReference>
<dbReference type="InterPro" id="IPR051313">
    <property type="entry name" value="Bact_iron-sidero_bind"/>
</dbReference>
<gene>
    <name evidence="7" type="ORF">GCM10011588_57400</name>
</gene>
<dbReference type="GO" id="GO:1901678">
    <property type="term" value="P:iron coordination entity transport"/>
    <property type="evidence" value="ECO:0007669"/>
    <property type="project" value="UniProtKB-ARBA"/>
</dbReference>
<protein>
    <submittedName>
        <fullName evidence="7">Fe3+-citrate ABC transporter substrate-binding protein</fullName>
    </submittedName>
</protein>